<name>A0AAV5R8I4_PICKL</name>
<evidence type="ECO:0000256" key="3">
    <source>
        <dbReference type="ARBA" id="ARBA00014437"/>
    </source>
</evidence>
<dbReference type="Gene3D" id="2.20.70.30">
    <property type="entry name" value="Nascent polypeptide-associated complex domain"/>
    <property type="match status" value="1"/>
</dbReference>
<dbReference type="PROSITE" id="PS51151">
    <property type="entry name" value="NAC_AB"/>
    <property type="match status" value="1"/>
</dbReference>
<gene>
    <name evidence="10" type="ORF">DAPK24_043160</name>
</gene>
<evidence type="ECO:0000256" key="4">
    <source>
        <dbReference type="ARBA" id="ARBA00022448"/>
    </source>
</evidence>
<protein>
    <recommendedName>
        <fullName evidence="3">Nascent polypeptide-associated complex subunit alpha</fullName>
    </recommendedName>
    <alternativeName>
        <fullName evidence="7">Alpha-NAC</fullName>
    </alternativeName>
</protein>
<dbReference type="GO" id="GO:0015031">
    <property type="term" value="P:protein transport"/>
    <property type="evidence" value="ECO:0007669"/>
    <property type="project" value="UniProtKB-KW"/>
</dbReference>
<dbReference type="SMART" id="SM01407">
    <property type="entry name" value="NAC"/>
    <property type="match status" value="1"/>
</dbReference>
<sequence>MSIEEIPEGSEVTIIPKAEKKAREALLKLGLKQLKDISRVTFRRKNNTILAIEKPEVYKTSGGSYIIFGEAQVEDLTKRYQEAMAAQQAASEVNDAINAPKGDDLAASIQDDLKKASLEDKPESADADDDEPQDATGLEESDITVIMEQTNTSRNKAIKALKEHDGDIVNAIMSLS</sequence>
<dbReference type="AlphaFoldDB" id="A0AAV5R8I4"/>
<evidence type="ECO:0000313" key="10">
    <source>
        <dbReference type="EMBL" id="GMM47718.1"/>
    </source>
</evidence>
<proteinExistence type="inferred from homology"/>
<dbReference type="SUPFAM" id="SSF46934">
    <property type="entry name" value="UBA-like"/>
    <property type="match status" value="1"/>
</dbReference>
<keyword evidence="4" id="KW-0813">Transport</keyword>
<evidence type="ECO:0000256" key="7">
    <source>
        <dbReference type="ARBA" id="ARBA00030300"/>
    </source>
</evidence>
<dbReference type="InterPro" id="IPR038187">
    <property type="entry name" value="NAC_A/B_dom_sf"/>
</dbReference>
<comment type="function">
    <text evidence="6">Component of the nascent polypeptide-associated complex (NAC), a dynamic component of the ribosomal exit tunnel, protecting the emerging polypeptides from interaction with other cytoplasmic proteins to ensure appropriate nascent protein targeting. The NAC complex also promotes mitochondrial protein import by enhancing productive ribosome interactions with the outer mitochondrial membrane and blocks the inappropriate interaction of ribosomes translating non-secretory nascent polypeptides with translocation sites in the membrane of the endoplasmic reticulum. EGD2 may also be involved in transcription regulation.</text>
</comment>
<dbReference type="InterPro" id="IPR002715">
    <property type="entry name" value="Nas_poly-pep-assoc_cplx_dom"/>
</dbReference>
<dbReference type="InterPro" id="IPR044034">
    <property type="entry name" value="NAC-like_UBA"/>
</dbReference>
<feature type="domain" description="NAC-A/B" evidence="9">
    <location>
        <begin position="16"/>
        <end position="80"/>
    </location>
</feature>
<reference evidence="10 11" key="1">
    <citation type="journal article" date="2023" name="Elife">
        <title>Identification of key yeast species and microbe-microbe interactions impacting larval growth of Drosophila in the wild.</title>
        <authorList>
            <person name="Mure A."/>
            <person name="Sugiura Y."/>
            <person name="Maeda R."/>
            <person name="Honda K."/>
            <person name="Sakurai N."/>
            <person name="Takahashi Y."/>
            <person name="Watada M."/>
            <person name="Katoh T."/>
            <person name="Gotoh A."/>
            <person name="Gotoh Y."/>
            <person name="Taniguchi I."/>
            <person name="Nakamura K."/>
            <person name="Hayashi T."/>
            <person name="Katayama T."/>
            <person name="Uemura T."/>
            <person name="Hattori Y."/>
        </authorList>
    </citation>
    <scope>NUCLEOTIDE SEQUENCE [LARGE SCALE GENOMIC DNA]</scope>
    <source>
        <strain evidence="10 11">PK-24</strain>
    </source>
</reference>
<dbReference type="Pfam" id="PF19026">
    <property type="entry name" value="UBA_HYPK"/>
    <property type="match status" value="1"/>
</dbReference>
<organism evidence="10 11">
    <name type="scientific">Pichia kluyveri</name>
    <name type="common">Yeast</name>
    <dbReference type="NCBI Taxonomy" id="36015"/>
    <lineage>
        <taxon>Eukaryota</taxon>
        <taxon>Fungi</taxon>
        <taxon>Dikarya</taxon>
        <taxon>Ascomycota</taxon>
        <taxon>Saccharomycotina</taxon>
        <taxon>Pichiomycetes</taxon>
        <taxon>Pichiales</taxon>
        <taxon>Pichiaceae</taxon>
        <taxon>Pichia</taxon>
    </lineage>
</organism>
<evidence type="ECO:0000259" key="9">
    <source>
        <dbReference type="PROSITE" id="PS51151"/>
    </source>
</evidence>
<dbReference type="CDD" id="cd14358">
    <property type="entry name" value="UBA_NAC_euk"/>
    <property type="match status" value="1"/>
</dbReference>
<comment type="caution">
    <text evidence="10">The sequence shown here is derived from an EMBL/GenBank/DDBJ whole genome shotgun (WGS) entry which is preliminary data.</text>
</comment>
<evidence type="ECO:0000313" key="11">
    <source>
        <dbReference type="Proteomes" id="UP001378960"/>
    </source>
</evidence>
<dbReference type="InterPro" id="IPR009060">
    <property type="entry name" value="UBA-like_sf"/>
</dbReference>
<dbReference type="GO" id="GO:0005854">
    <property type="term" value="C:nascent polypeptide-associated complex"/>
    <property type="evidence" value="ECO:0007669"/>
    <property type="project" value="InterPro"/>
</dbReference>
<dbReference type="PANTHER" id="PTHR21713">
    <property type="entry name" value="NASCENT POLYPEPTIDE ASSOCIATED COMPLEX ALPHA SUBUNIT-RELATED"/>
    <property type="match status" value="1"/>
</dbReference>
<dbReference type="Gene3D" id="1.10.8.10">
    <property type="entry name" value="DNA helicase RuvA subunit, C-terminal domain"/>
    <property type="match status" value="1"/>
</dbReference>
<accession>A0AAV5R8I4</accession>
<comment type="subcellular location">
    <subcellularLocation>
        <location evidence="1">Cytoplasm</location>
    </subcellularLocation>
</comment>
<keyword evidence="5" id="KW-0653">Protein transport</keyword>
<dbReference type="EMBL" id="BTGB01000009">
    <property type="protein sequence ID" value="GMM47718.1"/>
    <property type="molecule type" value="Genomic_DNA"/>
</dbReference>
<dbReference type="Pfam" id="PF01849">
    <property type="entry name" value="NAC"/>
    <property type="match status" value="1"/>
</dbReference>
<feature type="compositionally biased region" description="Acidic residues" evidence="8">
    <location>
        <begin position="125"/>
        <end position="142"/>
    </location>
</feature>
<dbReference type="Proteomes" id="UP001378960">
    <property type="component" value="Unassembled WGS sequence"/>
</dbReference>
<keyword evidence="11" id="KW-1185">Reference proteome</keyword>
<feature type="region of interest" description="Disordered" evidence="8">
    <location>
        <begin position="117"/>
        <end position="143"/>
    </location>
</feature>
<evidence type="ECO:0000256" key="5">
    <source>
        <dbReference type="ARBA" id="ARBA00022927"/>
    </source>
</evidence>
<dbReference type="CDD" id="cd22054">
    <property type="entry name" value="NAC_NACA"/>
    <property type="match status" value="1"/>
</dbReference>
<evidence type="ECO:0000256" key="6">
    <source>
        <dbReference type="ARBA" id="ARBA00025035"/>
    </source>
</evidence>
<comment type="similarity">
    <text evidence="2">Belongs to the NAC-alpha family.</text>
</comment>
<evidence type="ECO:0000256" key="2">
    <source>
        <dbReference type="ARBA" id="ARBA00009882"/>
    </source>
</evidence>
<dbReference type="PIRSF" id="PIRSF015901">
    <property type="entry name" value="NAC_alpha"/>
    <property type="match status" value="1"/>
</dbReference>
<dbReference type="InterPro" id="IPR016641">
    <property type="entry name" value="EGD2/NACA0like"/>
</dbReference>
<evidence type="ECO:0000256" key="1">
    <source>
        <dbReference type="ARBA" id="ARBA00004496"/>
    </source>
</evidence>
<evidence type="ECO:0000256" key="8">
    <source>
        <dbReference type="SAM" id="MobiDB-lite"/>
    </source>
</evidence>